<feature type="compositionally biased region" description="Low complexity" evidence="1">
    <location>
        <begin position="325"/>
        <end position="347"/>
    </location>
</feature>
<dbReference type="Proteomes" id="UP001153714">
    <property type="component" value="Chromosome 5"/>
</dbReference>
<evidence type="ECO:0000259" key="2">
    <source>
        <dbReference type="PROSITE" id="PS50858"/>
    </source>
</evidence>
<keyword evidence="4" id="KW-1185">Reference proteome</keyword>
<reference evidence="3" key="1">
    <citation type="submission" date="2021-12" db="EMBL/GenBank/DDBJ databases">
        <authorList>
            <person name="King R."/>
        </authorList>
    </citation>
    <scope>NUCLEOTIDE SEQUENCE</scope>
</reference>
<feature type="compositionally biased region" description="Basic and acidic residues" evidence="1">
    <location>
        <begin position="348"/>
        <end position="368"/>
    </location>
</feature>
<dbReference type="InterPro" id="IPR005607">
    <property type="entry name" value="BSD_dom"/>
</dbReference>
<accession>A0A9P0CB69</accession>
<evidence type="ECO:0000313" key="3">
    <source>
        <dbReference type="EMBL" id="CAH0759921.1"/>
    </source>
</evidence>
<feature type="region of interest" description="Disordered" evidence="1">
    <location>
        <begin position="247"/>
        <end position="276"/>
    </location>
</feature>
<sequence>MAEKSGEPSPSEADTTPCNDDRQSSNWWDSWISSAKTKSAEVYTMVKKDLDEIGSAVKSEATHVFSTTSNVIGKTLKLDVPESPANVMKKSFSTFIGQVSTVLNPEPDDEDDTEVILSSGDTTMLSTYKKELEALQRVDATFLVPACSGEFAAWRATVEGGQALAAAACVRRLRGSPLLRDQYRRLVPDAVSHDHFWERYLFRVALLQDRLAAAARKQPIEEQKPTTDPVMAHLPLQMPIEQSPKKVLSGVESETATPTCETPSPEKVSLKNQPYDSSDVDSAVAWEDEDFANDVELTEEQQILLLEEYEKEIASKKTNKKTARDVTNNNADATNNPQTIDNMNNKTIDNKKITDKKSRSPKKTKSDDCGNLVEDYFGEKEVKDDASANSDESWEKEFELEESEQKV</sequence>
<feature type="compositionally biased region" description="Basic and acidic residues" evidence="1">
    <location>
        <begin position="377"/>
        <end position="386"/>
    </location>
</feature>
<protein>
    <recommendedName>
        <fullName evidence="2">BSD domain-containing protein</fullName>
    </recommendedName>
</protein>
<organism evidence="3 4">
    <name type="scientific">Diatraea saccharalis</name>
    <name type="common">sugarcane borer</name>
    <dbReference type="NCBI Taxonomy" id="40085"/>
    <lineage>
        <taxon>Eukaryota</taxon>
        <taxon>Metazoa</taxon>
        <taxon>Ecdysozoa</taxon>
        <taxon>Arthropoda</taxon>
        <taxon>Hexapoda</taxon>
        <taxon>Insecta</taxon>
        <taxon>Pterygota</taxon>
        <taxon>Neoptera</taxon>
        <taxon>Endopterygota</taxon>
        <taxon>Lepidoptera</taxon>
        <taxon>Glossata</taxon>
        <taxon>Ditrysia</taxon>
        <taxon>Pyraloidea</taxon>
        <taxon>Crambidae</taxon>
        <taxon>Crambinae</taxon>
        <taxon>Diatraea</taxon>
    </lineage>
</organism>
<dbReference type="Pfam" id="PF03909">
    <property type="entry name" value="BSD"/>
    <property type="match status" value="1"/>
</dbReference>
<evidence type="ECO:0000256" key="1">
    <source>
        <dbReference type="SAM" id="MobiDB-lite"/>
    </source>
</evidence>
<feature type="region of interest" description="Disordered" evidence="1">
    <location>
        <begin position="1"/>
        <end position="26"/>
    </location>
</feature>
<dbReference type="InterPro" id="IPR051494">
    <property type="entry name" value="BSD_domain-containing"/>
</dbReference>
<dbReference type="InterPro" id="IPR035925">
    <property type="entry name" value="BSD_dom_sf"/>
</dbReference>
<dbReference type="GO" id="GO:0005737">
    <property type="term" value="C:cytoplasm"/>
    <property type="evidence" value="ECO:0007669"/>
    <property type="project" value="TreeGrafter"/>
</dbReference>
<evidence type="ECO:0000313" key="4">
    <source>
        <dbReference type="Proteomes" id="UP001153714"/>
    </source>
</evidence>
<dbReference type="PANTHER" id="PTHR16019:SF5">
    <property type="entry name" value="BSD DOMAIN-CONTAINING PROTEIN 1"/>
    <property type="match status" value="1"/>
</dbReference>
<dbReference type="EMBL" id="OU893336">
    <property type="protein sequence ID" value="CAH0759921.1"/>
    <property type="molecule type" value="Genomic_DNA"/>
</dbReference>
<dbReference type="SUPFAM" id="SSF140383">
    <property type="entry name" value="BSD domain-like"/>
    <property type="match status" value="1"/>
</dbReference>
<proteinExistence type="predicted"/>
<feature type="region of interest" description="Disordered" evidence="1">
    <location>
        <begin position="315"/>
        <end position="407"/>
    </location>
</feature>
<dbReference type="OrthoDB" id="73788at2759"/>
<dbReference type="AlphaFoldDB" id="A0A9P0CB69"/>
<dbReference type="PROSITE" id="PS50858">
    <property type="entry name" value="BSD"/>
    <property type="match status" value="1"/>
</dbReference>
<feature type="compositionally biased region" description="Basic and acidic residues" evidence="1">
    <location>
        <begin position="393"/>
        <end position="407"/>
    </location>
</feature>
<dbReference type="PANTHER" id="PTHR16019">
    <property type="entry name" value="SYNAPSE-ASSOCIATED PROTEIN"/>
    <property type="match status" value="1"/>
</dbReference>
<feature type="compositionally biased region" description="Polar residues" evidence="1">
    <location>
        <begin position="12"/>
        <end position="26"/>
    </location>
</feature>
<feature type="compositionally biased region" description="Polar residues" evidence="1">
    <location>
        <begin position="252"/>
        <end position="262"/>
    </location>
</feature>
<feature type="domain" description="BSD" evidence="2">
    <location>
        <begin position="173"/>
        <end position="208"/>
    </location>
</feature>
<name>A0A9P0CB69_9NEOP</name>
<reference evidence="3" key="2">
    <citation type="submission" date="2022-10" db="EMBL/GenBank/DDBJ databases">
        <authorList>
            <consortium name="ENA_rothamsted_submissions"/>
            <consortium name="culmorum"/>
            <person name="King R."/>
        </authorList>
    </citation>
    <scope>NUCLEOTIDE SEQUENCE</scope>
</reference>
<dbReference type="Gene3D" id="1.10.3970.10">
    <property type="entry name" value="BSD domain"/>
    <property type="match status" value="1"/>
</dbReference>
<gene>
    <name evidence="3" type="ORF">DIATSA_LOCUS10173</name>
</gene>